<accession>A0A0A9H097</accession>
<organism evidence="1">
    <name type="scientific">Arundo donax</name>
    <name type="common">Giant reed</name>
    <name type="synonym">Donax arundinaceus</name>
    <dbReference type="NCBI Taxonomy" id="35708"/>
    <lineage>
        <taxon>Eukaryota</taxon>
        <taxon>Viridiplantae</taxon>
        <taxon>Streptophyta</taxon>
        <taxon>Embryophyta</taxon>
        <taxon>Tracheophyta</taxon>
        <taxon>Spermatophyta</taxon>
        <taxon>Magnoliopsida</taxon>
        <taxon>Liliopsida</taxon>
        <taxon>Poales</taxon>
        <taxon>Poaceae</taxon>
        <taxon>PACMAD clade</taxon>
        <taxon>Arundinoideae</taxon>
        <taxon>Arundineae</taxon>
        <taxon>Arundo</taxon>
    </lineage>
</organism>
<reference evidence="1" key="1">
    <citation type="submission" date="2014-09" db="EMBL/GenBank/DDBJ databases">
        <authorList>
            <person name="Magalhaes I.L.F."/>
            <person name="Oliveira U."/>
            <person name="Santos F.R."/>
            <person name="Vidigal T.H.D.A."/>
            <person name="Brescovit A.D."/>
            <person name="Santos A.J."/>
        </authorList>
    </citation>
    <scope>NUCLEOTIDE SEQUENCE</scope>
    <source>
        <tissue evidence="1">Shoot tissue taken approximately 20 cm above the soil surface</tissue>
    </source>
</reference>
<reference evidence="1" key="2">
    <citation type="journal article" date="2015" name="Data Brief">
        <title>Shoot transcriptome of the giant reed, Arundo donax.</title>
        <authorList>
            <person name="Barrero R.A."/>
            <person name="Guerrero F.D."/>
            <person name="Moolhuijzen P."/>
            <person name="Goolsby J.A."/>
            <person name="Tidwell J."/>
            <person name="Bellgard S.E."/>
            <person name="Bellgard M.I."/>
        </authorList>
    </citation>
    <scope>NUCLEOTIDE SEQUENCE</scope>
    <source>
        <tissue evidence="1">Shoot tissue taken approximately 20 cm above the soil surface</tissue>
    </source>
</reference>
<name>A0A0A9H097_ARUDO</name>
<dbReference type="AlphaFoldDB" id="A0A0A9H097"/>
<sequence length="37" mass="4258">MEQTLLWHGTSVFRVTGSCLFNNQTDQCEMHVGYPLN</sequence>
<dbReference type="EMBL" id="GBRH01168682">
    <property type="protein sequence ID" value="JAE29214.1"/>
    <property type="molecule type" value="Transcribed_RNA"/>
</dbReference>
<protein>
    <submittedName>
        <fullName evidence="1">Uncharacterized protein</fullName>
    </submittedName>
</protein>
<evidence type="ECO:0000313" key="1">
    <source>
        <dbReference type="EMBL" id="JAE29214.1"/>
    </source>
</evidence>
<proteinExistence type="predicted"/>